<dbReference type="InterPro" id="IPR035959">
    <property type="entry name" value="RutC-like_sf"/>
</dbReference>
<dbReference type="AlphaFoldDB" id="X0U0N1"/>
<sequence length="72" mass="7969">LKKLEATLKEAGTDMQHVIKGTVYLTDLEDRSRYLNKIWGETFGDHRPSRTCVEVGIGSLAVEIELIAALPA</sequence>
<proteinExistence type="inferred from homology"/>
<dbReference type="SUPFAM" id="SSF55298">
    <property type="entry name" value="YjgF-like"/>
    <property type="match status" value="1"/>
</dbReference>
<accession>X0U0N1</accession>
<comment type="caution">
    <text evidence="2">The sequence shown here is derived from an EMBL/GenBank/DDBJ whole genome shotgun (WGS) entry which is preliminary data.</text>
</comment>
<comment type="similarity">
    <text evidence="1">Belongs to the RutC family.</text>
</comment>
<dbReference type="Gene3D" id="3.30.1330.40">
    <property type="entry name" value="RutC-like"/>
    <property type="match status" value="1"/>
</dbReference>
<dbReference type="PANTHER" id="PTHR11803:SF58">
    <property type="entry name" value="PROTEIN HMF1-RELATED"/>
    <property type="match status" value="1"/>
</dbReference>
<feature type="non-terminal residue" evidence="2">
    <location>
        <position position="1"/>
    </location>
</feature>
<dbReference type="GO" id="GO:0019239">
    <property type="term" value="F:deaminase activity"/>
    <property type="evidence" value="ECO:0007669"/>
    <property type="project" value="TreeGrafter"/>
</dbReference>
<dbReference type="EMBL" id="BARS01011160">
    <property type="protein sequence ID" value="GAF99378.1"/>
    <property type="molecule type" value="Genomic_DNA"/>
</dbReference>
<reference evidence="2" key="1">
    <citation type="journal article" date="2014" name="Front. Microbiol.">
        <title>High frequency of phylogenetically diverse reductive dehalogenase-homologous genes in deep subseafloor sedimentary metagenomes.</title>
        <authorList>
            <person name="Kawai M."/>
            <person name="Futagami T."/>
            <person name="Toyoda A."/>
            <person name="Takaki Y."/>
            <person name="Nishi S."/>
            <person name="Hori S."/>
            <person name="Arai W."/>
            <person name="Tsubouchi T."/>
            <person name="Morono Y."/>
            <person name="Uchiyama I."/>
            <person name="Ito T."/>
            <person name="Fujiyama A."/>
            <person name="Inagaki F."/>
            <person name="Takami H."/>
        </authorList>
    </citation>
    <scope>NUCLEOTIDE SEQUENCE</scope>
    <source>
        <strain evidence="2">Expedition CK06-06</strain>
    </source>
</reference>
<dbReference type="Pfam" id="PF01042">
    <property type="entry name" value="Ribonuc_L-PSP"/>
    <property type="match status" value="1"/>
</dbReference>
<evidence type="ECO:0000313" key="2">
    <source>
        <dbReference type="EMBL" id="GAF99378.1"/>
    </source>
</evidence>
<dbReference type="InterPro" id="IPR006175">
    <property type="entry name" value="YjgF/YER057c/UK114"/>
</dbReference>
<dbReference type="PANTHER" id="PTHR11803">
    <property type="entry name" value="2-IMINOBUTANOATE/2-IMINOPROPANOATE DEAMINASE RIDA"/>
    <property type="match status" value="1"/>
</dbReference>
<organism evidence="2">
    <name type="scientific">marine sediment metagenome</name>
    <dbReference type="NCBI Taxonomy" id="412755"/>
    <lineage>
        <taxon>unclassified sequences</taxon>
        <taxon>metagenomes</taxon>
        <taxon>ecological metagenomes</taxon>
    </lineage>
</organism>
<dbReference type="GO" id="GO:0005829">
    <property type="term" value="C:cytosol"/>
    <property type="evidence" value="ECO:0007669"/>
    <property type="project" value="TreeGrafter"/>
</dbReference>
<name>X0U0N1_9ZZZZ</name>
<evidence type="ECO:0000256" key="1">
    <source>
        <dbReference type="ARBA" id="ARBA00010552"/>
    </source>
</evidence>
<protein>
    <recommendedName>
        <fullName evidence="3">RidA family protein</fullName>
    </recommendedName>
</protein>
<evidence type="ECO:0008006" key="3">
    <source>
        <dbReference type="Google" id="ProtNLM"/>
    </source>
</evidence>
<gene>
    <name evidence="2" type="ORF">S01H1_20402</name>
</gene>
<dbReference type="CDD" id="cd00448">
    <property type="entry name" value="YjgF_YER057c_UK114_family"/>
    <property type="match status" value="1"/>
</dbReference>